<evidence type="ECO:0000313" key="17">
    <source>
        <dbReference type="Proteomes" id="UP000030700"/>
    </source>
</evidence>
<evidence type="ECO:0000256" key="13">
    <source>
        <dbReference type="PIRSR" id="PIRSR603561-2"/>
    </source>
</evidence>
<feature type="binding site" evidence="13">
    <location>
        <position position="36"/>
    </location>
    <ligand>
        <name>Mg(2+)</name>
        <dbReference type="ChEBI" id="CHEBI:18420"/>
    </ligand>
</feature>
<dbReference type="GO" id="GO:0008413">
    <property type="term" value="F:8-oxo-7,8-dihydroguanosine triphosphate pyrophosphatase activity"/>
    <property type="evidence" value="ECO:0007669"/>
    <property type="project" value="InterPro"/>
</dbReference>
<dbReference type="PRINTS" id="PR00502">
    <property type="entry name" value="NUDIXFAMILY"/>
</dbReference>
<dbReference type="GO" id="GO:0006281">
    <property type="term" value="P:DNA repair"/>
    <property type="evidence" value="ECO:0007669"/>
    <property type="project" value="UniProtKB-KW"/>
</dbReference>
<dbReference type="PANTHER" id="PTHR47707:SF1">
    <property type="entry name" value="NUDIX HYDROLASE FAMILY PROTEIN"/>
    <property type="match status" value="1"/>
</dbReference>
<evidence type="ECO:0000256" key="1">
    <source>
        <dbReference type="ARBA" id="ARBA00001946"/>
    </source>
</evidence>
<keyword evidence="3" id="KW-0515">Mutator protein</keyword>
<evidence type="ECO:0000256" key="9">
    <source>
        <dbReference type="ARBA" id="ARBA00023204"/>
    </source>
</evidence>
<keyword evidence="6" id="KW-0227">DNA damage</keyword>
<dbReference type="PROSITE" id="PS51462">
    <property type="entry name" value="NUDIX"/>
    <property type="match status" value="1"/>
</dbReference>
<dbReference type="AlphaFoldDB" id="A0A0S6VSJ1"/>
<accession>A0A0S6VSJ1</accession>
<dbReference type="GO" id="GO:0044715">
    <property type="term" value="F:8-oxo-dGDP phosphatase activity"/>
    <property type="evidence" value="ECO:0007669"/>
    <property type="project" value="TreeGrafter"/>
</dbReference>
<keyword evidence="9" id="KW-0234">DNA repair</keyword>
<evidence type="ECO:0000256" key="14">
    <source>
        <dbReference type="RuleBase" id="RU003476"/>
    </source>
</evidence>
<dbReference type="GO" id="GO:0044716">
    <property type="term" value="F:8-oxo-GDP phosphatase activity"/>
    <property type="evidence" value="ECO:0007669"/>
    <property type="project" value="TreeGrafter"/>
</dbReference>
<dbReference type="Pfam" id="PF00293">
    <property type="entry name" value="NUDIX"/>
    <property type="match status" value="1"/>
</dbReference>
<keyword evidence="8 13" id="KW-0460">Magnesium</keyword>
<proteinExistence type="inferred from homology"/>
<dbReference type="NCBIfam" id="TIGR00586">
    <property type="entry name" value="mutt"/>
    <property type="match status" value="1"/>
</dbReference>
<keyword evidence="5 13" id="KW-0479">Metal-binding</keyword>
<evidence type="ECO:0000256" key="2">
    <source>
        <dbReference type="ARBA" id="ARBA00005582"/>
    </source>
</evidence>
<dbReference type="InterPro" id="IPR003561">
    <property type="entry name" value="Mutator_MutT"/>
</dbReference>
<feature type="domain" description="Nudix hydrolase" evidence="15">
    <location>
        <begin position="2"/>
        <end position="128"/>
    </location>
</feature>
<feature type="binding site" evidence="12">
    <location>
        <position position="22"/>
    </location>
    <ligand>
        <name>8-oxo-dGTP</name>
        <dbReference type="ChEBI" id="CHEBI:77896"/>
    </ligand>
</feature>
<dbReference type="Gene3D" id="3.90.79.10">
    <property type="entry name" value="Nucleoside Triphosphate Pyrophosphohydrolase"/>
    <property type="match status" value="1"/>
</dbReference>
<evidence type="ECO:0000256" key="6">
    <source>
        <dbReference type="ARBA" id="ARBA00022763"/>
    </source>
</evidence>
<dbReference type="PROSITE" id="PS00893">
    <property type="entry name" value="NUDIX_BOX"/>
    <property type="match status" value="1"/>
</dbReference>
<evidence type="ECO:0000256" key="5">
    <source>
        <dbReference type="ARBA" id="ARBA00022723"/>
    </source>
</evidence>
<dbReference type="GO" id="GO:0006260">
    <property type="term" value="P:DNA replication"/>
    <property type="evidence" value="ECO:0007669"/>
    <property type="project" value="UniProtKB-KW"/>
</dbReference>
<dbReference type="SUPFAM" id="SSF55811">
    <property type="entry name" value="Nudix"/>
    <property type="match status" value="1"/>
</dbReference>
<gene>
    <name evidence="16" type="ORF">U14_01657</name>
</gene>
<dbReference type="InterPro" id="IPR000086">
    <property type="entry name" value="NUDIX_hydrolase_dom"/>
</dbReference>
<keyword evidence="7 14" id="KW-0378">Hydrolase</keyword>
<dbReference type="InterPro" id="IPR047127">
    <property type="entry name" value="MutT-like"/>
</dbReference>
<dbReference type="GO" id="GO:0046872">
    <property type="term" value="F:metal ion binding"/>
    <property type="evidence" value="ECO:0007669"/>
    <property type="project" value="UniProtKB-KW"/>
</dbReference>
<keyword evidence="4" id="KW-0235">DNA replication</keyword>
<dbReference type="PANTHER" id="PTHR47707">
    <property type="entry name" value="8-OXO-DGTP DIPHOSPHATASE"/>
    <property type="match status" value="1"/>
</dbReference>
<reference evidence="16" key="1">
    <citation type="journal article" date="2015" name="PeerJ">
        <title>First genomic representation of candidate bacterial phylum KSB3 points to enhanced environmental sensing as a trigger of wastewater bulking.</title>
        <authorList>
            <person name="Sekiguchi Y."/>
            <person name="Ohashi A."/>
            <person name="Parks D.H."/>
            <person name="Yamauchi T."/>
            <person name="Tyson G.W."/>
            <person name="Hugenholtz P."/>
        </authorList>
    </citation>
    <scope>NUCLEOTIDE SEQUENCE [LARGE SCALE GENOMIC DNA]</scope>
</reference>
<dbReference type="InterPro" id="IPR020476">
    <property type="entry name" value="Nudix_hydrolase"/>
</dbReference>
<keyword evidence="17" id="KW-1185">Reference proteome</keyword>
<feature type="binding site" evidence="13">
    <location>
        <position position="56"/>
    </location>
    <ligand>
        <name>Mg(2+)</name>
        <dbReference type="ChEBI" id="CHEBI:18420"/>
    </ligand>
</feature>
<dbReference type="InterPro" id="IPR015797">
    <property type="entry name" value="NUDIX_hydrolase-like_dom_sf"/>
</dbReference>
<dbReference type="InterPro" id="IPR020084">
    <property type="entry name" value="NUDIX_hydrolase_CS"/>
</dbReference>
<protein>
    <recommendedName>
        <fullName evidence="11">8-oxo-dGTP diphosphatase</fullName>
        <ecNumber evidence="11">3.6.1.55</ecNumber>
    </recommendedName>
</protein>
<dbReference type="HOGENOM" id="CLU_037162_19_3_0"/>
<evidence type="ECO:0000256" key="11">
    <source>
        <dbReference type="ARBA" id="ARBA00038905"/>
    </source>
</evidence>
<evidence type="ECO:0000256" key="8">
    <source>
        <dbReference type="ARBA" id="ARBA00022842"/>
    </source>
</evidence>
<comment type="cofactor">
    <cofactor evidence="1 13">
        <name>Mg(2+)</name>
        <dbReference type="ChEBI" id="CHEBI:18420"/>
    </cofactor>
</comment>
<evidence type="ECO:0000256" key="7">
    <source>
        <dbReference type="ARBA" id="ARBA00022801"/>
    </source>
</evidence>
<dbReference type="EC" id="3.6.1.55" evidence="11"/>
<organism evidence="16">
    <name type="scientific">Candidatus Moduliflexus flocculans</name>
    <dbReference type="NCBI Taxonomy" id="1499966"/>
    <lineage>
        <taxon>Bacteria</taxon>
        <taxon>Candidatus Moduliflexota</taxon>
        <taxon>Candidatus Moduliflexia</taxon>
        <taxon>Candidatus Moduliflexales</taxon>
        <taxon>Candidatus Moduliflexaceae</taxon>
    </lineage>
</organism>
<name>A0A0S6VSJ1_9BACT</name>
<dbReference type="EMBL" id="DF820456">
    <property type="protein sequence ID" value="GAK50426.1"/>
    <property type="molecule type" value="Genomic_DNA"/>
</dbReference>
<evidence type="ECO:0000256" key="4">
    <source>
        <dbReference type="ARBA" id="ARBA00022705"/>
    </source>
</evidence>
<evidence type="ECO:0000256" key="10">
    <source>
        <dbReference type="ARBA" id="ARBA00035861"/>
    </source>
</evidence>
<dbReference type="Proteomes" id="UP000030700">
    <property type="component" value="Unassembled WGS sequence"/>
</dbReference>
<feature type="binding site" evidence="12">
    <location>
        <begin position="33"/>
        <end position="36"/>
    </location>
    <ligand>
        <name>8-oxo-dGTP</name>
        <dbReference type="ChEBI" id="CHEBI:77896"/>
    </ligand>
</feature>
<comment type="catalytic activity">
    <reaction evidence="10">
        <text>8-oxo-dGTP + H2O = 8-oxo-dGMP + diphosphate + H(+)</text>
        <dbReference type="Rhea" id="RHEA:31575"/>
        <dbReference type="ChEBI" id="CHEBI:15377"/>
        <dbReference type="ChEBI" id="CHEBI:15378"/>
        <dbReference type="ChEBI" id="CHEBI:33019"/>
        <dbReference type="ChEBI" id="CHEBI:63224"/>
        <dbReference type="ChEBI" id="CHEBI:77896"/>
        <dbReference type="EC" id="3.6.1.55"/>
    </reaction>
</comment>
<dbReference type="CDD" id="cd03425">
    <property type="entry name" value="NUDIX_MutT_NudA_like"/>
    <property type="match status" value="1"/>
</dbReference>
<evidence type="ECO:0000313" key="16">
    <source>
        <dbReference type="EMBL" id="GAK50426.1"/>
    </source>
</evidence>
<evidence type="ECO:0000256" key="12">
    <source>
        <dbReference type="PIRSR" id="PIRSR603561-1"/>
    </source>
</evidence>
<dbReference type="STRING" id="1499966.U14_01657"/>
<evidence type="ECO:0000256" key="3">
    <source>
        <dbReference type="ARBA" id="ARBA00022457"/>
    </source>
</evidence>
<sequence>MQHIRVTAAIIVDNGRILATQRHDHDATGGKWEFPGGKIEPGETPEACLRRELREELDVDAEIGELFMETTHAYPSKTVELLVYRAAIRAGTIVLHAHQAHRWMMIDELGQLDWLAADWPIVTKIQSDFIEH</sequence>
<dbReference type="GO" id="GO:0035539">
    <property type="term" value="F:8-oxo-7,8-dihydrodeoxyguanosine triphosphate pyrophosphatase activity"/>
    <property type="evidence" value="ECO:0007669"/>
    <property type="project" value="UniProtKB-EC"/>
</dbReference>
<evidence type="ECO:0000259" key="15">
    <source>
        <dbReference type="PROSITE" id="PS51462"/>
    </source>
</evidence>
<comment type="similarity">
    <text evidence="2 14">Belongs to the Nudix hydrolase family.</text>
</comment>